<reference evidence="3 4" key="1">
    <citation type="submission" date="2019-02" db="EMBL/GenBank/DDBJ databases">
        <title>Dyella amyloliquefaciens sp. nov., isolated from forest soil.</title>
        <authorList>
            <person name="Gao Z.-H."/>
            <person name="Qiu L.-H."/>
        </authorList>
    </citation>
    <scope>NUCLEOTIDE SEQUENCE [LARGE SCALE GENOMIC DNA]</scope>
    <source>
        <strain evidence="3 4">KACC 12747</strain>
    </source>
</reference>
<dbReference type="InterPro" id="IPR056906">
    <property type="entry name" value="ORF2/G2P_dom"/>
</dbReference>
<dbReference type="RefSeq" id="WP_131407864.1">
    <property type="nucleotide sequence ID" value="NZ_SJTG01000002.1"/>
</dbReference>
<sequence length="318" mass="35897">MQTAERPLPPLFDGYTATVAAQARRRWRVYAAQQTALDAPFAAIAKARATAGQGACDGPDRSRSERSGLGLVSNATTVNDGSENPTKRPLRDKLLINRDAQRVKRLRTSVGHVARLLHFDAHTERHAGLWNKKFITLTYADADAWRPDHFSKFRKALWHWCQKNKVKCRYVWVAELQKRGALHYHVVVWLPKGKFLPEADTAGWWPHGMTNIKTAQSPISYIAKYASKTTAAEAAVYPKGARMHGHGGLDPEGRRHVRYWMAPIWVRDALSGRADIRKVVGGYMDKKTGEFLASPWRVFVGPGGEVWAYRIDQEETMQ</sequence>
<evidence type="ECO:0000256" key="1">
    <source>
        <dbReference type="SAM" id="MobiDB-lite"/>
    </source>
</evidence>
<protein>
    <submittedName>
        <fullName evidence="3">Replication initiation protein</fullName>
    </submittedName>
</protein>
<evidence type="ECO:0000313" key="3">
    <source>
        <dbReference type="EMBL" id="TCI10136.1"/>
    </source>
</evidence>
<dbReference type="Proteomes" id="UP000291822">
    <property type="component" value="Unassembled WGS sequence"/>
</dbReference>
<keyword evidence="4" id="KW-1185">Reference proteome</keyword>
<dbReference type="AlphaFoldDB" id="A0A4R0YN02"/>
<gene>
    <name evidence="3" type="ORF">EZM97_14550</name>
</gene>
<evidence type="ECO:0000259" key="2">
    <source>
        <dbReference type="Pfam" id="PF23343"/>
    </source>
</evidence>
<comment type="caution">
    <text evidence="3">The sequence shown here is derived from an EMBL/GenBank/DDBJ whole genome shotgun (WGS) entry which is preliminary data.</text>
</comment>
<feature type="region of interest" description="Disordered" evidence="1">
    <location>
        <begin position="52"/>
        <end position="88"/>
    </location>
</feature>
<feature type="domain" description="Replication-associated protein ORF2/G2P" evidence="2">
    <location>
        <begin position="133"/>
        <end position="229"/>
    </location>
</feature>
<dbReference type="Pfam" id="PF23343">
    <property type="entry name" value="REP_ORF2-G2P"/>
    <property type="match status" value="1"/>
</dbReference>
<evidence type="ECO:0000313" key="4">
    <source>
        <dbReference type="Proteomes" id="UP000291822"/>
    </source>
</evidence>
<accession>A0A4R0YN02</accession>
<dbReference type="EMBL" id="SJTG01000002">
    <property type="protein sequence ID" value="TCI10136.1"/>
    <property type="molecule type" value="Genomic_DNA"/>
</dbReference>
<organism evidence="3 4">
    <name type="scientific">Dyella soli</name>
    <dbReference type="NCBI Taxonomy" id="522319"/>
    <lineage>
        <taxon>Bacteria</taxon>
        <taxon>Pseudomonadati</taxon>
        <taxon>Pseudomonadota</taxon>
        <taxon>Gammaproteobacteria</taxon>
        <taxon>Lysobacterales</taxon>
        <taxon>Rhodanobacteraceae</taxon>
        <taxon>Dyella</taxon>
    </lineage>
</organism>
<name>A0A4R0YN02_9GAMM</name>
<feature type="compositionally biased region" description="Polar residues" evidence="1">
    <location>
        <begin position="73"/>
        <end position="84"/>
    </location>
</feature>
<proteinExistence type="predicted"/>